<protein>
    <submittedName>
        <fullName evidence="2">Small glutamine-rich tetratricopeptide repeat-containing protein-like isoform X2</fullName>
    </submittedName>
</protein>
<feature type="region of interest" description="Disordered" evidence="1">
    <location>
        <begin position="1"/>
        <end position="80"/>
    </location>
</feature>
<feature type="compositionally biased region" description="Low complexity" evidence="1">
    <location>
        <begin position="378"/>
        <end position="393"/>
    </location>
</feature>
<feature type="region of interest" description="Disordered" evidence="1">
    <location>
        <begin position="163"/>
        <end position="215"/>
    </location>
</feature>
<feature type="region of interest" description="Disordered" evidence="1">
    <location>
        <begin position="251"/>
        <end position="304"/>
    </location>
</feature>
<feature type="compositionally biased region" description="Polar residues" evidence="1">
    <location>
        <begin position="127"/>
        <end position="146"/>
    </location>
</feature>
<feature type="region of interest" description="Disordered" evidence="1">
    <location>
        <begin position="95"/>
        <end position="146"/>
    </location>
</feature>
<proteinExistence type="predicted"/>
<feature type="region of interest" description="Disordered" evidence="1">
    <location>
        <begin position="410"/>
        <end position="436"/>
    </location>
</feature>
<accession>A0AAX6FJ67</accession>
<evidence type="ECO:0000313" key="3">
    <source>
        <dbReference type="Proteomes" id="UP001140949"/>
    </source>
</evidence>
<feature type="compositionally biased region" description="Low complexity" evidence="1">
    <location>
        <begin position="200"/>
        <end position="215"/>
    </location>
</feature>
<feature type="compositionally biased region" description="Polar residues" evidence="1">
    <location>
        <begin position="17"/>
        <end position="41"/>
    </location>
</feature>
<dbReference type="EMBL" id="JANAVB010028198">
    <property type="protein sequence ID" value="KAJ6816416.1"/>
    <property type="molecule type" value="Genomic_DNA"/>
</dbReference>
<keyword evidence="3" id="KW-1185">Reference proteome</keyword>
<organism evidence="2 3">
    <name type="scientific">Iris pallida</name>
    <name type="common">Sweet iris</name>
    <dbReference type="NCBI Taxonomy" id="29817"/>
    <lineage>
        <taxon>Eukaryota</taxon>
        <taxon>Viridiplantae</taxon>
        <taxon>Streptophyta</taxon>
        <taxon>Embryophyta</taxon>
        <taxon>Tracheophyta</taxon>
        <taxon>Spermatophyta</taxon>
        <taxon>Magnoliopsida</taxon>
        <taxon>Liliopsida</taxon>
        <taxon>Asparagales</taxon>
        <taxon>Iridaceae</taxon>
        <taxon>Iridoideae</taxon>
        <taxon>Irideae</taxon>
        <taxon>Iris</taxon>
    </lineage>
</organism>
<reference evidence="2" key="2">
    <citation type="submission" date="2023-04" db="EMBL/GenBank/DDBJ databases">
        <authorList>
            <person name="Bruccoleri R.E."/>
            <person name="Oakeley E.J."/>
            <person name="Faust A.-M."/>
            <person name="Dessus-Babus S."/>
            <person name="Altorfer M."/>
            <person name="Burckhardt D."/>
            <person name="Oertli M."/>
            <person name="Naumann U."/>
            <person name="Petersen F."/>
            <person name="Wong J."/>
        </authorList>
    </citation>
    <scope>NUCLEOTIDE SEQUENCE</scope>
    <source>
        <strain evidence="2">GSM-AAB239-AS_SAM_17_03QT</strain>
        <tissue evidence="2">Leaf</tissue>
    </source>
</reference>
<feature type="region of interest" description="Disordered" evidence="1">
    <location>
        <begin position="592"/>
        <end position="661"/>
    </location>
</feature>
<feature type="compositionally biased region" description="Polar residues" evidence="1">
    <location>
        <begin position="599"/>
        <end position="621"/>
    </location>
</feature>
<dbReference type="AlphaFoldDB" id="A0AAX6FJ67"/>
<feature type="compositionally biased region" description="Low complexity" evidence="1">
    <location>
        <begin position="62"/>
        <end position="80"/>
    </location>
</feature>
<feature type="compositionally biased region" description="Polar residues" evidence="1">
    <location>
        <begin position="174"/>
        <end position="199"/>
    </location>
</feature>
<feature type="compositionally biased region" description="Low complexity" evidence="1">
    <location>
        <begin position="289"/>
        <end position="304"/>
    </location>
</feature>
<feature type="compositionally biased region" description="Polar residues" evidence="1">
    <location>
        <begin position="553"/>
        <end position="565"/>
    </location>
</feature>
<reference evidence="2" key="1">
    <citation type="journal article" date="2023" name="GigaByte">
        <title>Genome assembly of the bearded iris, Iris pallida Lam.</title>
        <authorList>
            <person name="Bruccoleri R.E."/>
            <person name="Oakeley E.J."/>
            <person name="Faust A.M.E."/>
            <person name="Altorfer M."/>
            <person name="Dessus-Babus S."/>
            <person name="Burckhardt D."/>
            <person name="Oertli M."/>
            <person name="Naumann U."/>
            <person name="Petersen F."/>
            <person name="Wong J."/>
        </authorList>
    </citation>
    <scope>NUCLEOTIDE SEQUENCE</scope>
    <source>
        <strain evidence="2">GSM-AAB239-AS_SAM_17_03QT</strain>
    </source>
</reference>
<feature type="compositionally biased region" description="Polar residues" evidence="1">
    <location>
        <begin position="263"/>
        <end position="288"/>
    </location>
</feature>
<comment type="caution">
    <text evidence="2">The sequence shown here is derived from an EMBL/GenBank/DDBJ whole genome shotgun (WGS) entry which is preliminary data.</text>
</comment>
<gene>
    <name evidence="2" type="ORF">M6B38_416650</name>
</gene>
<feature type="region of interest" description="Disordered" evidence="1">
    <location>
        <begin position="340"/>
        <end position="393"/>
    </location>
</feature>
<feature type="compositionally biased region" description="Polar residues" evidence="1">
    <location>
        <begin position="352"/>
        <end position="377"/>
    </location>
</feature>
<name>A0AAX6FJ67_IRIPA</name>
<sequence length="661" mass="70543">MLVGNSEEPSEPEIRIASSNTGLHHEQTWTTRSTGPSNPRISTRVLPVGTRIPPSIKSIYGTTSESTEQMNSSTQSTSSPSIPAAVVNFFRTMDTASPSHQGRDSRPNENQEASVGTLIPPSFRNMYGTTLESTRPMNSNKQYTSSPSIPADVVNFFRTLHTASPSHQGHDSIPNGNQEASVGSLTPPSFTSIYGTTFESTGQMSSSTQSTSSPSIPADVVNFFRTLHTASPSHQGHDSIPNGKFFRTLHTASQSHQGRDSIPNGNQEASVGTLTPPSFTSIYGTTFESTGQMNSSTQSTSSPSIPADVVNFFRTLHTASPSHQGHDSIPNGKFFRTLHTASQSHQGRDSIPNGNQEASVGTLTPPSFTSIYGTTFESTGQMNSSTQSTSSPSIPADVVNFFRTLHTASQCHQGRDSIPNGNQEASVGTLTPPSFTSIYGTTLESTGQMNSSTQSTSSPSIPADVVNFFRTLHTASQCHQGHDSIPNGNQEASVGTLTTPSFTSIYGTTLESTGQMNSSTQSTSSPSIPADVVSFFRNMHTASQSHQGHDSRPNGNQEASGQRNSSMYITSSPIAVPPAVVNWLETMFATPHSHHNDQSRQNGNQDASGQRSSRMYTTSSAVAIPPDVINLYETMSATNHSHHGDQSRPNGNKKASGSDRT</sequence>
<evidence type="ECO:0000256" key="1">
    <source>
        <dbReference type="SAM" id="MobiDB-lite"/>
    </source>
</evidence>
<dbReference type="Proteomes" id="UP001140949">
    <property type="component" value="Unassembled WGS sequence"/>
</dbReference>
<evidence type="ECO:0000313" key="2">
    <source>
        <dbReference type="EMBL" id="KAJ6816416.1"/>
    </source>
</evidence>
<feature type="region of interest" description="Disordered" evidence="1">
    <location>
        <begin position="541"/>
        <end position="565"/>
    </location>
</feature>
<feature type="compositionally biased region" description="Polar residues" evidence="1">
    <location>
        <begin position="419"/>
        <end position="436"/>
    </location>
</feature>